<protein>
    <submittedName>
        <fullName evidence="2">Uncharacterized protein</fullName>
    </submittedName>
</protein>
<gene>
    <name evidence="2" type="ORF">THAOC_16726</name>
</gene>
<feature type="region of interest" description="Disordered" evidence="1">
    <location>
        <begin position="84"/>
        <end position="109"/>
    </location>
</feature>
<feature type="region of interest" description="Disordered" evidence="1">
    <location>
        <begin position="342"/>
        <end position="367"/>
    </location>
</feature>
<evidence type="ECO:0000313" key="3">
    <source>
        <dbReference type="Proteomes" id="UP000266841"/>
    </source>
</evidence>
<dbReference type="AlphaFoldDB" id="K0SWR1"/>
<accession>K0SWR1</accession>
<dbReference type="Proteomes" id="UP000266841">
    <property type="component" value="Unassembled WGS sequence"/>
</dbReference>
<evidence type="ECO:0000313" key="2">
    <source>
        <dbReference type="EMBL" id="EJK62652.1"/>
    </source>
</evidence>
<keyword evidence="3" id="KW-1185">Reference proteome</keyword>
<reference evidence="2 3" key="1">
    <citation type="journal article" date="2012" name="Genome Biol.">
        <title>Genome and low-iron response of an oceanic diatom adapted to chronic iron limitation.</title>
        <authorList>
            <person name="Lommer M."/>
            <person name="Specht M."/>
            <person name="Roy A.S."/>
            <person name="Kraemer L."/>
            <person name="Andreson R."/>
            <person name="Gutowska M.A."/>
            <person name="Wolf J."/>
            <person name="Bergner S.V."/>
            <person name="Schilhabel M.B."/>
            <person name="Klostermeier U.C."/>
            <person name="Beiko R.G."/>
            <person name="Rosenstiel P."/>
            <person name="Hippler M."/>
            <person name="Laroche J."/>
        </authorList>
    </citation>
    <scope>NUCLEOTIDE SEQUENCE [LARGE SCALE GENOMIC DNA]</scope>
    <source>
        <strain evidence="2 3">CCMP1005</strain>
    </source>
</reference>
<sequence>RGARGGRARRVRVDRPVQGRGLRLPDLGPGDVGGFPPASLGTEEGRLLHRPGQPVGGRRDHRDAGVRRVHATPGRLHVPRVVRVGRRRRAGHDTPQGGAGGGDSGSSEMISAVKDKNAYVFDYVATPTVPAEGGPSMTRELKTQHFRTIFTLLPFKDNAGLTLVTITIQTTQDRILFSDLLMNEHLPNDYRIALGDHAYPQTTRAEVLHVYLLVFVLRRKLRLGAPPVDGPEVGVRVRLDDRPLRPSRPDAPPELEAERGVYLEGARRPLPRCRAARQPELRAGPERAQDAAVQTLRHPPPPDLPRSDVAEVLVRVRPEGAYRQFQQWTEIARRVPQQFPLAVQGRSRARSNSSRSGDDSTRDDDLEGADTTLALAGDDVRAEQAVVAAANEPAIHSLRVLETLDSRHPSVESGASLIAEGVLSLRARSSALVAPGPNFEQNPSARTSSETTATISRVVRRTMVSSYKLTCARASALVACGLVCLPSL</sequence>
<dbReference type="EMBL" id="AGNL01018715">
    <property type="protein sequence ID" value="EJK62652.1"/>
    <property type="molecule type" value="Genomic_DNA"/>
</dbReference>
<name>K0SWR1_THAOC</name>
<organism evidence="2 3">
    <name type="scientific">Thalassiosira oceanica</name>
    <name type="common">Marine diatom</name>
    <dbReference type="NCBI Taxonomy" id="159749"/>
    <lineage>
        <taxon>Eukaryota</taxon>
        <taxon>Sar</taxon>
        <taxon>Stramenopiles</taxon>
        <taxon>Ochrophyta</taxon>
        <taxon>Bacillariophyta</taxon>
        <taxon>Coscinodiscophyceae</taxon>
        <taxon>Thalassiosirophycidae</taxon>
        <taxon>Thalassiosirales</taxon>
        <taxon>Thalassiosiraceae</taxon>
        <taxon>Thalassiosira</taxon>
    </lineage>
</organism>
<evidence type="ECO:0000256" key="1">
    <source>
        <dbReference type="SAM" id="MobiDB-lite"/>
    </source>
</evidence>
<proteinExistence type="predicted"/>
<comment type="caution">
    <text evidence="2">The sequence shown here is derived from an EMBL/GenBank/DDBJ whole genome shotgun (WGS) entry which is preliminary data.</text>
</comment>
<feature type="non-terminal residue" evidence="2">
    <location>
        <position position="1"/>
    </location>
</feature>
<dbReference type="eggNOG" id="ENOG502T97I">
    <property type="taxonomic scope" value="Eukaryota"/>
</dbReference>
<feature type="region of interest" description="Disordered" evidence="1">
    <location>
        <begin position="38"/>
        <end position="64"/>
    </location>
</feature>